<comment type="caution">
    <text evidence="1">The sequence shown here is derived from an EMBL/GenBank/DDBJ whole genome shotgun (WGS) entry which is preliminary data.</text>
</comment>
<organism evidence="1 2">
    <name type="scientific">Scortum barcoo</name>
    <name type="common">barcoo grunter</name>
    <dbReference type="NCBI Taxonomy" id="214431"/>
    <lineage>
        <taxon>Eukaryota</taxon>
        <taxon>Metazoa</taxon>
        <taxon>Chordata</taxon>
        <taxon>Craniata</taxon>
        <taxon>Vertebrata</taxon>
        <taxon>Euteleostomi</taxon>
        <taxon>Actinopterygii</taxon>
        <taxon>Neopterygii</taxon>
        <taxon>Teleostei</taxon>
        <taxon>Neoteleostei</taxon>
        <taxon>Acanthomorphata</taxon>
        <taxon>Eupercaria</taxon>
        <taxon>Centrarchiformes</taxon>
        <taxon>Terapontoidei</taxon>
        <taxon>Terapontidae</taxon>
        <taxon>Scortum</taxon>
    </lineage>
</organism>
<proteinExistence type="predicted"/>
<keyword evidence="2" id="KW-1185">Reference proteome</keyword>
<reference evidence="1" key="1">
    <citation type="submission" date="2022-04" db="EMBL/GenBank/DDBJ databases">
        <title>Jade perch genome.</title>
        <authorList>
            <person name="Chao B."/>
        </authorList>
    </citation>
    <scope>NUCLEOTIDE SEQUENCE</scope>
    <source>
        <strain evidence="1">CB-2022</strain>
    </source>
</reference>
<sequence>MEKKQGSPHQYGSLECTEWSRGTNKPDAFLSFPPSEDDVVSMADSTITVDDIEGELFKIERIRDVLVRRESELRYMMDDIQLCKEITRLKKELHKLVSIPDNDKSNEDRQKEEELLQQIHKLVETRDFLVDDVEFERLRCVSASMASLQLGRSPLVACHHRLENEEDKEMADFLKSKFPRNMKKTVAVALSTWAWAFLCVCTDQTNAVQGSAELFSLRQDRPHPAEGVLWLHMLHHVARSQGAGPCSQLTQGLQTKMAVLQECCRNTLPALSDSPSQHPLAPSGGHLQQVQLKGEERCLRLDTLLVPRQVELHVSGGTCTGERTCTARVSRFPDAPSRNMELVVVEVPTNNGYSLAGPSTTPRKRQVRFSARHDIILLQEVIAQNPFASKEPGRIWAHVGEIITAALQDENFEVDARRCRERTMLLLDYYKKQDFASLRRFGTERLYAQKEDLLHEVLELEAEKRLLASGESTKYQEDELRKRAIEELNLPEQDKPDVTITQTTTAKPEDDHEEMAELSAAPMAKRPCQCCCQTYSEILSFLEKRSEAEQRLREEELALRREELEIQRSKIALERERLGAERKERERRFELESQERQVILDLLKEKVLKG</sequence>
<evidence type="ECO:0000313" key="1">
    <source>
        <dbReference type="EMBL" id="KAI3353070.1"/>
    </source>
</evidence>
<name>A0ACB8VCI1_9TELE</name>
<dbReference type="Proteomes" id="UP000831701">
    <property type="component" value="Chromosome 23"/>
</dbReference>
<accession>A0ACB8VCI1</accession>
<gene>
    <name evidence="1" type="ORF">L3Q82_019635</name>
</gene>
<evidence type="ECO:0000313" key="2">
    <source>
        <dbReference type="Proteomes" id="UP000831701"/>
    </source>
</evidence>
<dbReference type="EMBL" id="CM041553">
    <property type="protein sequence ID" value="KAI3353070.1"/>
    <property type="molecule type" value="Genomic_DNA"/>
</dbReference>
<protein>
    <submittedName>
        <fullName evidence="1">Uncharacterized protein</fullName>
    </submittedName>
</protein>